<dbReference type="InterPro" id="IPR036636">
    <property type="entry name" value="COX7C/Cox8_sf"/>
</dbReference>
<dbReference type="PANTHER" id="PTHR13313:SF0">
    <property type="entry name" value="CYTOCHROME C OXIDASE SUBUNIT 7C, MITOCHONDRIAL"/>
    <property type="match status" value="1"/>
</dbReference>
<comment type="pathway">
    <text evidence="2 10">Energy metabolism; oxidative phosphorylation.</text>
</comment>
<comment type="caution">
    <text evidence="11">The sequence shown here is derived from an EMBL/GenBank/DDBJ whole genome shotgun (WGS) entry which is preliminary data.</text>
</comment>
<dbReference type="PANTHER" id="PTHR13313">
    <property type="entry name" value="CYTOCHROME C OXIDASE SUBUNIT VIIC"/>
    <property type="match status" value="1"/>
</dbReference>
<name>A0A9P6TCS9_9BASI</name>
<reference evidence="11" key="1">
    <citation type="submission" date="2013-11" db="EMBL/GenBank/DDBJ databases">
        <title>Genome sequence of the fusiform rust pathogen reveals effectors for host alternation and coevolution with pine.</title>
        <authorList>
            <consortium name="DOE Joint Genome Institute"/>
            <person name="Smith K."/>
            <person name="Pendleton A."/>
            <person name="Kubisiak T."/>
            <person name="Anderson C."/>
            <person name="Salamov A."/>
            <person name="Aerts A."/>
            <person name="Riley R."/>
            <person name="Clum A."/>
            <person name="Lindquist E."/>
            <person name="Ence D."/>
            <person name="Campbell M."/>
            <person name="Kronenberg Z."/>
            <person name="Feau N."/>
            <person name="Dhillon B."/>
            <person name="Hamelin R."/>
            <person name="Burleigh J."/>
            <person name="Smith J."/>
            <person name="Yandell M."/>
            <person name="Nelson C."/>
            <person name="Grigoriev I."/>
            <person name="Davis J."/>
        </authorList>
    </citation>
    <scope>NUCLEOTIDE SEQUENCE</scope>
    <source>
        <strain evidence="11">G11</strain>
    </source>
</reference>
<gene>
    <name evidence="11" type="ORF">CROQUDRAFT_658047</name>
</gene>
<comment type="similarity">
    <text evidence="3 10">Belongs to the cytochrome c oxidase VIIc family.</text>
</comment>
<sequence length="79" mass="8837">MILTTTTRPALQATRLFARQQTRAMHIENVVGDNLPFKYRGEGQSKAKVGAKVGAFYFIGLFTPFAVARYQMKKSGAWP</sequence>
<evidence type="ECO:0000256" key="5">
    <source>
        <dbReference type="ARBA" id="ARBA00022792"/>
    </source>
</evidence>
<comment type="subunit">
    <text evidence="10">Component of the cytochrome c oxidase (complex IV, CIV), a multisubunit enzyme composed of a catalytic core of 3 subunits and several supernumerary subunits. The complex exists as a monomer or a dimer and forms supercomplexes (SCs) in the inner mitochondrial membrane with ubiquinol-cytochrome c oxidoreductase (cytochrome b-c1 complex, complex III, CIII).</text>
</comment>
<dbReference type="EMBL" id="MU167268">
    <property type="protein sequence ID" value="KAG0145943.1"/>
    <property type="molecule type" value="Genomic_DNA"/>
</dbReference>
<comment type="subcellular location">
    <subcellularLocation>
        <location evidence="1 10">Mitochondrion inner membrane</location>
        <topology evidence="1 10">Single-pass membrane protein</topology>
    </subcellularLocation>
</comment>
<dbReference type="GO" id="GO:0045277">
    <property type="term" value="C:respiratory chain complex IV"/>
    <property type="evidence" value="ECO:0007669"/>
    <property type="project" value="UniProtKB-UniRule"/>
</dbReference>
<organism evidence="11 12">
    <name type="scientific">Cronartium quercuum f. sp. fusiforme G11</name>
    <dbReference type="NCBI Taxonomy" id="708437"/>
    <lineage>
        <taxon>Eukaryota</taxon>
        <taxon>Fungi</taxon>
        <taxon>Dikarya</taxon>
        <taxon>Basidiomycota</taxon>
        <taxon>Pucciniomycotina</taxon>
        <taxon>Pucciniomycetes</taxon>
        <taxon>Pucciniales</taxon>
        <taxon>Coleosporiaceae</taxon>
        <taxon>Cronartium</taxon>
    </lineage>
</organism>
<keyword evidence="9 10" id="KW-0472">Membrane</keyword>
<evidence type="ECO:0000256" key="6">
    <source>
        <dbReference type="ARBA" id="ARBA00022946"/>
    </source>
</evidence>
<dbReference type="Proteomes" id="UP000886653">
    <property type="component" value="Unassembled WGS sequence"/>
</dbReference>
<evidence type="ECO:0000313" key="11">
    <source>
        <dbReference type="EMBL" id="KAG0145943.1"/>
    </source>
</evidence>
<accession>A0A9P6TCS9</accession>
<evidence type="ECO:0000256" key="3">
    <source>
        <dbReference type="ARBA" id="ARBA00010514"/>
    </source>
</evidence>
<evidence type="ECO:0000256" key="4">
    <source>
        <dbReference type="ARBA" id="ARBA00022692"/>
    </source>
</evidence>
<feature type="transmembrane region" description="Helical" evidence="10">
    <location>
        <begin position="49"/>
        <end position="68"/>
    </location>
</feature>
<dbReference type="InterPro" id="IPR004202">
    <property type="entry name" value="COX7C/Cox8"/>
</dbReference>
<dbReference type="SUPFAM" id="SSF81427">
    <property type="entry name" value="Mitochondrial cytochrome c oxidase subunit VIIc (aka VIIIa)"/>
    <property type="match status" value="1"/>
</dbReference>
<evidence type="ECO:0000256" key="10">
    <source>
        <dbReference type="RuleBase" id="RU368123"/>
    </source>
</evidence>
<dbReference type="AlphaFoldDB" id="A0A9P6TCS9"/>
<evidence type="ECO:0000256" key="8">
    <source>
        <dbReference type="ARBA" id="ARBA00023128"/>
    </source>
</evidence>
<protein>
    <recommendedName>
        <fullName evidence="10">Cytochrome c oxidase subunit 8, mitochondrial</fullName>
    </recommendedName>
    <alternativeName>
        <fullName evidence="10">Cytochrome c oxidase polypeptide VIII</fullName>
    </alternativeName>
</protein>
<proteinExistence type="inferred from homology"/>
<evidence type="ECO:0000256" key="9">
    <source>
        <dbReference type="ARBA" id="ARBA00023136"/>
    </source>
</evidence>
<dbReference type="GO" id="GO:0005743">
    <property type="term" value="C:mitochondrial inner membrane"/>
    <property type="evidence" value="ECO:0007669"/>
    <property type="project" value="UniProtKB-SubCell"/>
</dbReference>
<comment type="function">
    <text evidence="10">Component of the cytochrome c oxidase, the last enzyme in the mitochondrial electron transport chain which drives oxidative phosphorylation. The respiratory chain contains 3 multisubunit complexes succinate dehydrogenase (complex II, CII), ubiquinol-cytochrome c oxidoreductase (cytochrome b-c1 complex, complex III, CIII) and cytochrome c oxidase (complex IV, CIV), that cooperate to transfer electrons derived from NADH and succinate to molecular oxygen, creating an electrochemical gradient over the inner membrane that drives transmembrane transport and the ATP synthase. Cytochrome c oxidase is the component of the respiratory chain that catalyzes the reduction of oxygen to water. Electrons originating from reduced cytochrome c in the intermembrane space (IMS) are transferred via the dinuclear copper A center (CU(A)) of subunit 2 and heme A of subunit 1 to the active site in subunit 1, a binuclear center (BNC) formed by heme A3 and copper B (CU(B)). The BNC reduces molecular oxygen to 2 water molecules using 4 electrons from cytochrome c in the IMS and 4 protons from the mitochondrial matrix.</text>
</comment>
<keyword evidence="6 10" id="KW-0809">Transit peptide</keyword>
<dbReference type="Pfam" id="PF02935">
    <property type="entry name" value="COX7C"/>
    <property type="match status" value="1"/>
</dbReference>
<evidence type="ECO:0000256" key="1">
    <source>
        <dbReference type="ARBA" id="ARBA00004434"/>
    </source>
</evidence>
<dbReference type="OrthoDB" id="9974841at2759"/>
<keyword evidence="7 10" id="KW-1133">Transmembrane helix</keyword>
<keyword evidence="4 10" id="KW-0812">Transmembrane</keyword>
<keyword evidence="12" id="KW-1185">Reference proteome</keyword>
<evidence type="ECO:0000256" key="2">
    <source>
        <dbReference type="ARBA" id="ARBA00004673"/>
    </source>
</evidence>
<evidence type="ECO:0000313" key="12">
    <source>
        <dbReference type="Proteomes" id="UP000886653"/>
    </source>
</evidence>
<dbReference type="Gene3D" id="4.10.49.10">
    <property type="entry name" value="Cytochrome c oxidase subunit VIIc"/>
    <property type="match status" value="1"/>
</dbReference>
<evidence type="ECO:0000256" key="7">
    <source>
        <dbReference type="ARBA" id="ARBA00022989"/>
    </source>
</evidence>
<dbReference type="GO" id="GO:0006123">
    <property type="term" value="P:mitochondrial electron transport, cytochrome c to oxygen"/>
    <property type="evidence" value="ECO:0007669"/>
    <property type="project" value="UniProtKB-UniRule"/>
</dbReference>
<keyword evidence="8 10" id="KW-0496">Mitochondrion</keyword>
<keyword evidence="5 10" id="KW-0999">Mitochondrion inner membrane</keyword>